<dbReference type="InterPro" id="IPR014036">
    <property type="entry name" value="DeoR-like_C"/>
</dbReference>
<dbReference type="SMART" id="SM00420">
    <property type="entry name" value="HTH_DEOR"/>
    <property type="match status" value="1"/>
</dbReference>
<protein>
    <submittedName>
        <fullName evidence="5">DeoR/GlpR family DNA-binding transcription regulator</fullName>
    </submittedName>
</protein>
<keyword evidence="1" id="KW-0805">Transcription regulation</keyword>
<feature type="domain" description="HTH deoR-type" evidence="4">
    <location>
        <begin position="3"/>
        <end position="58"/>
    </location>
</feature>
<dbReference type="Proteomes" id="UP001597353">
    <property type="component" value="Unassembled WGS sequence"/>
</dbReference>
<keyword evidence="3" id="KW-0804">Transcription</keyword>
<dbReference type="Pfam" id="PF08220">
    <property type="entry name" value="HTH_DeoR"/>
    <property type="match status" value="1"/>
</dbReference>
<dbReference type="SUPFAM" id="SSF100950">
    <property type="entry name" value="NagB/RpiA/CoA transferase-like"/>
    <property type="match status" value="1"/>
</dbReference>
<dbReference type="PRINTS" id="PR00037">
    <property type="entry name" value="HTHLACR"/>
</dbReference>
<evidence type="ECO:0000259" key="4">
    <source>
        <dbReference type="PROSITE" id="PS51000"/>
    </source>
</evidence>
<reference evidence="6" key="1">
    <citation type="journal article" date="2019" name="Int. J. Syst. Evol. Microbiol.">
        <title>The Global Catalogue of Microorganisms (GCM) 10K type strain sequencing project: providing services to taxonomists for standard genome sequencing and annotation.</title>
        <authorList>
            <consortium name="The Broad Institute Genomics Platform"/>
            <consortium name="The Broad Institute Genome Sequencing Center for Infectious Disease"/>
            <person name="Wu L."/>
            <person name="Ma J."/>
        </authorList>
    </citation>
    <scope>NUCLEOTIDE SEQUENCE [LARGE SCALE GENOMIC DNA]</scope>
    <source>
        <strain evidence="6">CGMCC 4.7242</strain>
    </source>
</reference>
<dbReference type="PROSITE" id="PS00894">
    <property type="entry name" value="HTH_DEOR_1"/>
    <property type="match status" value="1"/>
</dbReference>
<dbReference type="InterPro" id="IPR036388">
    <property type="entry name" value="WH-like_DNA-bd_sf"/>
</dbReference>
<dbReference type="RefSeq" id="WP_390264141.1">
    <property type="nucleotide sequence ID" value="NZ_JBHUGH010000012.1"/>
</dbReference>
<dbReference type="Pfam" id="PF00455">
    <property type="entry name" value="DeoRC"/>
    <property type="match status" value="1"/>
</dbReference>
<evidence type="ECO:0000256" key="2">
    <source>
        <dbReference type="ARBA" id="ARBA00023125"/>
    </source>
</evidence>
<proteinExistence type="predicted"/>
<evidence type="ECO:0000256" key="3">
    <source>
        <dbReference type="ARBA" id="ARBA00023163"/>
    </source>
</evidence>
<dbReference type="InterPro" id="IPR037171">
    <property type="entry name" value="NagB/RpiA_transferase-like"/>
</dbReference>
<keyword evidence="6" id="KW-1185">Reference proteome</keyword>
<dbReference type="PANTHER" id="PTHR30363">
    <property type="entry name" value="HTH-TYPE TRANSCRIPTIONAL REGULATOR SRLR-RELATED"/>
    <property type="match status" value="1"/>
</dbReference>
<dbReference type="InterPro" id="IPR036390">
    <property type="entry name" value="WH_DNA-bd_sf"/>
</dbReference>
<dbReference type="InterPro" id="IPR001034">
    <property type="entry name" value="DeoR_HTH"/>
</dbReference>
<dbReference type="InterPro" id="IPR018356">
    <property type="entry name" value="Tscrpt_reg_HTH_DeoR_CS"/>
</dbReference>
<gene>
    <name evidence="5" type="ORF">ACFSGJ_16250</name>
</gene>
<dbReference type="InterPro" id="IPR050313">
    <property type="entry name" value="Carb_Metab_HTH_regulators"/>
</dbReference>
<dbReference type="PANTHER" id="PTHR30363:SF44">
    <property type="entry name" value="AGA OPERON TRANSCRIPTIONAL REPRESSOR-RELATED"/>
    <property type="match status" value="1"/>
</dbReference>
<dbReference type="EMBL" id="JBHUGH010000012">
    <property type="protein sequence ID" value="MFD1913766.1"/>
    <property type="molecule type" value="Genomic_DNA"/>
</dbReference>
<evidence type="ECO:0000313" key="5">
    <source>
        <dbReference type="EMBL" id="MFD1913766.1"/>
    </source>
</evidence>
<organism evidence="5 6">
    <name type="scientific">Halodurantibacterium flavum</name>
    <dbReference type="NCBI Taxonomy" id="1382802"/>
    <lineage>
        <taxon>Bacteria</taxon>
        <taxon>Pseudomonadati</taxon>
        <taxon>Pseudomonadota</taxon>
        <taxon>Alphaproteobacteria</taxon>
        <taxon>Rhodobacterales</taxon>
        <taxon>Paracoccaceae</taxon>
        <taxon>Halodurantibacterium</taxon>
    </lineage>
</organism>
<comment type="caution">
    <text evidence="5">The sequence shown here is derived from an EMBL/GenBank/DDBJ whole genome shotgun (WGS) entry which is preliminary data.</text>
</comment>
<keyword evidence="2 5" id="KW-0238">DNA-binding</keyword>
<dbReference type="Gene3D" id="1.10.10.10">
    <property type="entry name" value="Winged helix-like DNA-binding domain superfamily/Winged helix DNA-binding domain"/>
    <property type="match status" value="1"/>
</dbReference>
<evidence type="ECO:0000256" key="1">
    <source>
        <dbReference type="ARBA" id="ARBA00023015"/>
    </source>
</evidence>
<name>A0ABW4S8M4_9RHOB</name>
<dbReference type="Gene3D" id="3.40.50.1360">
    <property type="match status" value="1"/>
</dbReference>
<dbReference type="SMART" id="SM01134">
    <property type="entry name" value="DeoRC"/>
    <property type="match status" value="1"/>
</dbReference>
<accession>A0ABW4S8M4</accession>
<dbReference type="PROSITE" id="PS51000">
    <property type="entry name" value="HTH_DEOR_2"/>
    <property type="match status" value="1"/>
</dbReference>
<dbReference type="GO" id="GO:0003677">
    <property type="term" value="F:DNA binding"/>
    <property type="evidence" value="ECO:0007669"/>
    <property type="project" value="UniProtKB-KW"/>
</dbReference>
<dbReference type="SUPFAM" id="SSF46785">
    <property type="entry name" value="Winged helix' DNA-binding domain"/>
    <property type="match status" value="1"/>
</dbReference>
<evidence type="ECO:0000313" key="6">
    <source>
        <dbReference type="Proteomes" id="UP001597353"/>
    </source>
</evidence>
<sequence length="251" mass="26718">MKAKDRRGLIAGVIRDSGQLTVEELARRFSVSPETIRRDLSLLAEQGVLQKIHGGAKRLRLHQEGSFDERLATNAAAKSEIARKLAGLLQPGDTIFLDTGSTTLACAEEIAFVADLTVITNSVAIARALGYRARGARVFLLGGEYSPSNAQTVGPLVIRQLGAFQADYAVLTVTALDPAVGAMDSNIDEAQVARAMIDAARQVVVLADQSKLGKTAGFRVCRTGEIDMLLTDQPPAPPITRALEDAGVVVR</sequence>